<evidence type="ECO:0000313" key="4">
    <source>
        <dbReference type="EMBL" id="RFT46049.1"/>
    </source>
</evidence>
<dbReference type="PANTHER" id="PTHR11092:SF0">
    <property type="entry name" value="EPIMERASE FAMILY PROTEIN SDR39U1"/>
    <property type="match status" value="1"/>
</dbReference>
<dbReference type="Proteomes" id="UP000259211">
    <property type="component" value="Unassembled WGS sequence"/>
</dbReference>
<dbReference type="NCBIfam" id="TIGR01777">
    <property type="entry name" value="yfcH"/>
    <property type="match status" value="1"/>
</dbReference>
<evidence type="ECO:0000256" key="1">
    <source>
        <dbReference type="ARBA" id="ARBA00009353"/>
    </source>
</evidence>
<dbReference type="AlphaFoldDB" id="A0A3E2DKY4"/>
<dbReference type="RefSeq" id="WP_065674241.1">
    <property type="nucleotide sequence ID" value="NZ_JAQDJS010000005.1"/>
</dbReference>
<dbReference type="InterPro" id="IPR013549">
    <property type="entry name" value="DUF1731"/>
</dbReference>
<proteinExistence type="inferred from homology"/>
<comment type="caution">
    <text evidence="4">The sequence shown here is derived from an EMBL/GenBank/DDBJ whole genome shotgun (WGS) entry which is preliminary data.</text>
</comment>
<name>A0A3E2DKY4_9ACTN</name>
<dbReference type="Pfam" id="PF08338">
    <property type="entry name" value="DUF1731"/>
    <property type="match status" value="1"/>
</dbReference>
<evidence type="ECO:0000259" key="2">
    <source>
        <dbReference type="Pfam" id="PF01370"/>
    </source>
</evidence>
<sequence length="299" mass="32324">MKIAIGGFAGLIGTALVQRLRKEGHDVVTLTRHEPIQPSDRRWDLDTLSIAPPFLDDVDAVVNLAGAPIAGGRWTDERKTRILASRIDSTRLIVRALASSPRCRIFINGSAVGYYGPRGDEWLDEDDPAGEGFLAEVCQRWEAAANSAPEGVRVATLRTGHVMSSFGGILGKERPLFRLGLGGKIGDGSQYMSWISLHDHVSAMVRILTDDSISGPVNLVGPNPCTNAEFTKTLAKAMHRPSVLPFPTPAAKMIFGSQLVDEALCSGQRVKPAKLLDHGFEFRDTSITESITSALAGRR</sequence>
<evidence type="ECO:0000313" key="5">
    <source>
        <dbReference type="Proteomes" id="UP000259211"/>
    </source>
</evidence>
<organism evidence="4 5">
    <name type="scientific">Cutibacterium avidum</name>
    <dbReference type="NCBI Taxonomy" id="33010"/>
    <lineage>
        <taxon>Bacteria</taxon>
        <taxon>Bacillati</taxon>
        <taxon>Actinomycetota</taxon>
        <taxon>Actinomycetes</taxon>
        <taxon>Propionibacteriales</taxon>
        <taxon>Propionibacteriaceae</taxon>
        <taxon>Cutibacterium</taxon>
    </lineage>
</organism>
<dbReference type="Gene3D" id="3.40.50.720">
    <property type="entry name" value="NAD(P)-binding Rossmann-like Domain"/>
    <property type="match status" value="1"/>
</dbReference>
<dbReference type="InterPro" id="IPR010099">
    <property type="entry name" value="SDR39U1"/>
</dbReference>
<protein>
    <submittedName>
        <fullName evidence="4">TIGR01777 family protein</fullName>
    </submittedName>
</protein>
<reference evidence="4 5" key="1">
    <citation type="submission" date="2017-07" db="EMBL/GenBank/DDBJ databases">
        <authorList>
            <person name="Sun Z.S."/>
            <person name="Albrecht U."/>
            <person name="Echele G."/>
            <person name="Lee C.C."/>
        </authorList>
    </citation>
    <scope>NUCLEOTIDE SEQUENCE [LARGE SCALE GENOMIC DNA]</scope>
    <source>
        <strain evidence="4 5">P16-029</strain>
    </source>
</reference>
<dbReference type="InterPro" id="IPR036291">
    <property type="entry name" value="NAD(P)-bd_dom_sf"/>
</dbReference>
<evidence type="ECO:0000259" key="3">
    <source>
        <dbReference type="Pfam" id="PF08338"/>
    </source>
</evidence>
<dbReference type="InterPro" id="IPR001509">
    <property type="entry name" value="Epimerase_deHydtase"/>
</dbReference>
<comment type="similarity">
    <text evidence="1">Belongs to the NAD(P)-dependent epimerase/dehydratase family. SDR39U1 subfamily.</text>
</comment>
<accession>A0A3E2DKY4</accession>
<feature type="domain" description="DUF1731" evidence="3">
    <location>
        <begin position="247"/>
        <end position="289"/>
    </location>
</feature>
<dbReference type="PANTHER" id="PTHR11092">
    <property type="entry name" value="SUGAR NUCLEOTIDE EPIMERASE RELATED"/>
    <property type="match status" value="1"/>
</dbReference>
<dbReference type="EMBL" id="NOWI01000003">
    <property type="protein sequence ID" value="RFT46049.1"/>
    <property type="molecule type" value="Genomic_DNA"/>
</dbReference>
<dbReference type="CDD" id="cd05242">
    <property type="entry name" value="SDR_a8"/>
    <property type="match status" value="1"/>
</dbReference>
<feature type="domain" description="NAD-dependent epimerase/dehydratase" evidence="2">
    <location>
        <begin position="4"/>
        <end position="211"/>
    </location>
</feature>
<gene>
    <name evidence="4" type="ORF">CHT91_04440</name>
</gene>
<dbReference type="Pfam" id="PF01370">
    <property type="entry name" value="Epimerase"/>
    <property type="match status" value="1"/>
</dbReference>
<dbReference type="SUPFAM" id="SSF51735">
    <property type="entry name" value="NAD(P)-binding Rossmann-fold domains"/>
    <property type="match status" value="1"/>
</dbReference>